<proteinExistence type="predicted"/>
<gene>
    <name evidence="1" type="ORF">BJP36_23915</name>
</gene>
<dbReference type="AlphaFoldDB" id="A0A1D9G4P7"/>
<dbReference type="Pfam" id="PF13711">
    <property type="entry name" value="DUF4160"/>
    <property type="match status" value="1"/>
</dbReference>
<dbReference type="InterPro" id="IPR025427">
    <property type="entry name" value="DUF4160"/>
</dbReference>
<accession>A0A1D9G4P7</accession>
<reference evidence="2" key="1">
    <citation type="submission" date="2016-10" db="EMBL/GenBank/DDBJ databases">
        <title>Comparative genomics uncovers the prolific and rare metabolic potential of the cyanobacterial genus Moorea.</title>
        <authorList>
            <person name="Leao T."/>
            <person name="Castelao G."/>
            <person name="Korobeynikov A."/>
            <person name="Monroe E.A."/>
            <person name="Podell S."/>
            <person name="Glukhov E."/>
            <person name="Allen E."/>
            <person name="Gerwick W.H."/>
            <person name="Gerwick L."/>
        </authorList>
    </citation>
    <scope>NUCLEOTIDE SEQUENCE [LARGE SCALE GENOMIC DNA]</scope>
    <source>
        <strain evidence="2">JHB</strain>
    </source>
</reference>
<organism evidence="1 2">
    <name type="scientific">Moorena producens (strain JHB)</name>
    <dbReference type="NCBI Taxonomy" id="1454205"/>
    <lineage>
        <taxon>Bacteria</taxon>
        <taxon>Bacillati</taxon>
        <taxon>Cyanobacteriota</taxon>
        <taxon>Cyanophyceae</taxon>
        <taxon>Coleofasciculales</taxon>
        <taxon>Coleofasciculaceae</taxon>
        <taxon>Moorena</taxon>
    </lineage>
</organism>
<dbReference type="EMBL" id="CP017708">
    <property type="protein sequence ID" value="AOY82504.1"/>
    <property type="molecule type" value="Genomic_DNA"/>
</dbReference>
<evidence type="ECO:0000313" key="2">
    <source>
        <dbReference type="Proteomes" id="UP000176944"/>
    </source>
</evidence>
<sequence length="67" mass="7854">MADLAEPPHIHVNKDKHEAKFWLEPIALAKSVGFKQHELNEIERILKANQSFILEVWYKELKKSDSN</sequence>
<dbReference type="Proteomes" id="UP000176944">
    <property type="component" value="Chromosome"/>
</dbReference>
<name>A0A1D9G4P7_MOOP1</name>
<protein>
    <submittedName>
        <fullName evidence="1">DUF4160 domain-containing protein</fullName>
    </submittedName>
</protein>
<evidence type="ECO:0000313" key="1">
    <source>
        <dbReference type="EMBL" id="AOY82504.1"/>
    </source>
</evidence>